<dbReference type="SMART" id="SM00960">
    <property type="entry name" value="Robl_LC7"/>
    <property type="match status" value="1"/>
</dbReference>
<organism evidence="2 3">
    <name type="scientific">Entomomonas asaccharolytica</name>
    <dbReference type="NCBI Taxonomy" id="2785331"/>
    <lineage>
        <taxon>Bacteria</taxon>
        <taxon>Pseudomonadati</taxon>
        <taxon>Pseudomonadota</taxon>
        <taxon>Gammaproteobacteria</taxon>
        <taxon>Pseudomonadales</taxon>
        <taxon>Pseudomonadaceae</taxon>
        <taxon>Entomomonas</taxon>
    </lineage>
</organism>
<reference evidence="2 3" key="1">
    <citation type="submission" date="2021-01" db="EMBL/GenBank/DDBJ databases">
        <title>Entomomonas sp. F2A isolated from a house cricket (Acheta domesticus).</title>
        <authorList>
            <person name="Spergser J."/>
            <person name="Busse H.-J."/>
        </authorList>
    </citation>
    <scope>NUCLEOTIDE SEQUENCE [LARGE SCALE GENOMIC DNA]</scope>
    <source>
        <strain evidence="2 3">F2A</strain>
    </source>
</reference>
<dbReference type="Proteomes" id="UP000595278">
    <property type="component" value="Chromosome"/>
</dbReference>
<dbReference type="AlphaFoldDB" id="A0A974RXH7"/>
<accession>A0A974RXH7</accession>
<keyword evidence="3" id="KW-1185">Reference proteome</keyword>
<feature type="domain" description="Roadblock/LAMTOR2" evidence="1">
    <location>
        <begin position="17"/>
        <end position="110"/>
    </location>
</feature>
<evidence type="ECO:0000259" key="1">
    <source>
        <dbReference type="SMART" id="SM00960"/>
    </source>
</evidence>
<dbReference type="InterPro" id="IPR004942">
    <property type="entry name" value="Roadblock/LAMTOR2_dom"/>
</dbReference>
<proteinExistence type="predicted"/>
<dbReference type="KEGG" id="eaz:JHT90_10745"/>
<gene>
    <name evidence="2" type="ORF">JHT90_10745</name>
</gene>
<dbReference type="EMBL" id="CP067393">
    <property type="protein sequence ID" value="QQP84874.1"/>
    <property type="molecule type" value="Genomic_DNA"/>
</dbReference>
<protein>
    <submittedName>
        <fullName evidence="2">Roadblock/LC7 domain-containing protein</fullName>
    </submittedName>
</protein>
<dbReference type="RefSeq" id="WP_201090797.1">
    <property type="nucleotide sequence ID" value="NZ_CP067393.1"/>
</dbReference>
<sequence>MRKIDGNISSLVHNVSGRLLNRLVTNISGIKAALISTVDGFEIAAECTDASDIAKLSAVSSTLSAIGNMAMLETDMGTQYRSVTIENDNGFLVIMDIQYKTYPMIFCVVASREAMLNHVLHQAKIIIDVIANKLPKLE</sequence>
<dbReference type="Pfam" id="PF03259">
    <property type="entry name" value="Robl_LC7"/>
    <property type="match status" value="1"/>
</dbReference>
<evidence type="ECO:0000313" key="3">
    <source>
        <dbReference type="Proteomes" id="UP000595278"/>
    </source>
</evidence>
<evidence type="ECO:0000313" key="2">
    <source>
        <dbReference type="EMBL" id="QQP84874.1"/>
    </source>
</evidence>
<dbReference type="SUPFAM" id="SSF103196">
    <property type="entry name" value="Roadblock/LC7 domain"/>
    <property type="match status" value="1"/>
</dbReference>
<dbReference type="Gene3D" id="3.30.450.30">
    <property type="entry name" value="Dynein light chain 2a, cytoplasmic"/>
    <property type="match status" value="1"/>
</dbReference>
<name>A0A974RXH7_9GAMM</name>